<keyword evidence="1" id="KW-0175">Coiled coil</keyword>
<dbReference type="InterPro" id="IPR007483">
    <property type="entry name" value="Hamartin"/>
</dbReference>
<evidence type="ECO:0008006" key="5">
    <source>
        <dbReference type="Google" id="ProtNLM"/>
    </source>
</evidence>
<dbReference type="GO" id="GO:0051726">
    <property type="term" value="P:regulation of cell cycle"/>
    <property type="evidence" value="ECO:0007669"/>
    <property type="project" value="TreeGrafter"/>
</dbReference>
<dbReference type="OrthoDB" id="28737at2759"/>
<dbReference type="GO" id="GO:0032007">
    <property type="term" value="P:negative regulation of TOR signaling"/>
    <property type="evidence" value="ECO:0007669"/>
    <property type="project" value="TreeGrafter"/>
</dbReference>
<name>A0A5C3MEA7_9AGAR</name>
<evidence type="ECO:0000256" key="2">
    <source>
        <dbReference type="SAM" id="MobiDB-lite"/>
    </source>
</evidence>
<feature type="coiled-coil region" evidence="1">
    <location>
        <begin position="604"/>
        <end position="677"/>
    </location>
</feature>
<proteinExistence type="predicted"/>
<protein>
    <recommendedName>
        <fullName evidence="5">Hamartin protein-domain-containing protein</fullName>
    </recommendedName>
</protein>
<reference evidence="3 4" key="1">
    <citation type="journal article" date="2019" name="Nat. Ecol. Evol.">
        <title>Megaphylogeny resolves global patterns of mushroom evolution.</title>
        <authorList>
            <person name="Varga T."/>
            <person name="Krizsan K."/>
            <person name="Foldi C."/>
            <person name="Dima B."/>
            <person name="Sanchez-Garcia M."/>
            <person name="Sanchez-Ramirez S."/>
            <person name="Szollosi G.J."/>
            <person name="Szarkandi J.G."/>
            <person name="Papp V."/>
            <person name="Albert L."/>
            <person name="Andreopoulos W."/>
            <person name="Angelini C."/>
            <person name="Antonin V."/>
            <person name="Barry K.W."/>
            <person name="Bougher N.L."/>
            <person name="Buchanan P."/>
            <person name="Buyck B."/>
            <person name="Bense V."/>
            <person name="Catcheside P."/>
            <person name="Chovatia M."/>
            <person name="Cooper J."/>
            <person name="Damon W."/>
            <person name="Desjardin D."/>
            <person name="Finy P."/>
            <person name="Geml J."/>
            <person name="Haridas S."/>
            <person name="Hughes K."/>
            <person name="Justo A."/>
            <person name="Karasinski D."/>
            <person name="Kautmanova I."/>
            <person name="Kiss B."/>
            <person name="Kocsube S."/>
            <person name="Kotiranta H."/>
            <person name="LaButti K.M."/>
            <person name="Lechner B.E."/>
            <person name="Liimatainen K."/>
            <person name="Lipzen A."/>
            <person name="Lukacs Z."/>
            <person name="Mihaltcheva S."/>
            <person name="Morgado L.N."/>
            <person name="Niskanen T."/>
            <person name="Noordeloos M.E."/>
            <person name="Ohm R.A."/>
            <person name="Ortiz-Santana B."/>
            <person name="Ovrebo C."/>
            <person name="Racz N."/>
            <person name="Riley R."/>
            <person name="Savchenko A."/>
            <person name="Shiryaev A."/>
            <person name="Soop K."/>
            <person name="Spirin V."/>
            <person name="Szebenyi C."/>
            <person name="Tomsovsky M."/>
            <person name="Tulloss R.E."/>
            <person name="Uehling J."/>
            <person name="Grigoriev I.V."/>
            <person name="Vagvolgyi C."/>
            <person name="Papp T."/>
            <person name="Martin F.M."/>
            <person name="Miettinen O."/>
            <person name="Hibbett D.S."/>
            <person name="Nagy L.G."/>
        </authorList>
    </citation>
    <scope>NUCLEOTIDE SEQUENCE [LARGE SCALE GENOMIC DNA]</scope>
    <source>
        <strain evidence="3 4">CBS 166.37</strain>
    </source>
</reference>
<dbReference type="GO" id="GO:0033596">
    <property type="term" value="C:TSC1-TSC2 complex"/>
    <property type="evidence" value="ECO:0007669"/>
    <property type="project" value="TreeGrafter"/>
</dbReference>
<evidence type="ECO:0000313" key="3">
    <source>
        <dbReference type="EMBL" id="TFK43005.1"/>
    </source>
</evidence>
<dbReference type="STRING" id="68775.A0A5C3MEA7"/>
<evidence type="ECO:0000313" key="4">
    <source>
        <dbReference type="Proteomes" id="UP000308652"/>
    </source>
</evidence>
<dbReference type="PANTHER" id="PTHR15154">
    <property type="entry name" value="HAMARTIN"/>
    <property type="match status" value="1"/>
</dbReference>
<dbReference type="Proteomes" id="UP000308652">
    <property type="component" value="Unassembled WGS sequence"/>
</dbReference>
<accession>A0A5C3MEA7</accession>
<feature type="coiled-coil region" evidence="1">
    <location>
        <begin position="807"/>
        <end position="848"/>
    </location>
</feature>
<keyword evidence="4" id="KW-1185">Reference proteome</keyword>
<dbReference type="EMBL" id="ML213592">
    <property type="protein sequence ID" value="TFK43005.1"/>
    <property type="molecule type" value="Genomic_DNA"/>
</dbReference>
<feature type="region of interest" description="Disordered" evidence="2">
    <location>
        <begin position="460"/>
        <end position="487"/>
    </location>
</feature>
<sequence>MPNSSLSRQIRLALESASDALSITELIGLVDQFVLECSSSDSDSLVYQLEEELQSIHHEVVDYSSLYQIEIFLAVLYHLGPVLSCISVISWFDLVLRPALREPKLPTAAVNYAKELIISALQKKQEVYTDQVGHFRRRLLELYLHDAFNEGSENDILEWAGLEEEQREKRTRWKMNLEDILVKYGSECPEELMTEVNTHFATPTSRLQLLMLLEMYSSSPSFASGAVVIAKHPLIDSLMYSLFLDNSSTVCTAGLTLLVKLLPFLAVHARQDLRNILPKLLAILARIMCWRERPPSNTPGPENIDIDFERELESEANRVLQIHPDFEWNRLEMSFNATTSPPPSSRPYFTALYYLYPSNVLRFLRAPVQYLETNDIPSLYVETWEEALDQDEIRRRSENLLREHVCHPLLVWRDAVVELSEPEFWVRYNVARITSEMVMLDVRNHAMGLRARYNDTLSMQFEGRPPIKPSEPSKDETHSLGSGPEASVKHVNQLDISSGKVVVSLQDMINTSVALKSNLKVVVVNPTLQWPRPLFENGIASPSHSSFPLPDPSDQDMYAAHVAQAIAGLQREVLLLRNELNFELWLSRENAKHIGRLYQDRVLMKTAEAERQGLYNKLRKYRAQVINLEKELLEHKEQASSAKNKYADWNIELQKKLKELREEKKSWISEAAALRNAEKEAQALFAAQGKLLADAAKEVFDLQTQKKENQHKIDRLKDYEAQLEQHVKIQRLWDGDFARFNERAEQITAMHTQHKQMLLRLESLEKTQAKMEDNACISRLQIQTLQARLAQEKLKAAVPRASPAHEIATFVNEKSALINANKKLKDENHELKDEVEELQAMVKVLKGQYSGRKGLISEHKPSPLTHS</sequence>
<gene>
    <name evidence="3" type="ORF">BDQ12DRAFT_645012</name>
</gene>
<evidence type="ECO:0000256" key="1">
    <source>
        <dbReference type="SAM" id="Coils"/>
    </source>
</evidence>
<dbReference type="PANTHER" id="PTHR15154:SF2">
    <property type="entry name" value="HAMARTIN"/>
    <property type="match status" value="1"/>
</dbReference>
<organism evidence="3 4">
    <name type="scientific">Crucibulum laeve</name>
    <dbReference type="NCBI Taxonomy" id="68775"/>
    <lineage>
        <taxon>Eukaryota</taxon>
        <taxon>Fungi</taxon>
        <taxon>Dikarya</taxon>
        <taxon>Basidiomycota</taxon>
        <taxon>Agaricomycotina</taxon>
        <taxon>Agaricomycetes</taxon>
        <taxon>Agaricomycetidae</taxon>
        <taxon>Agaricales</taxon>
        <taxon>Agaricineae</taxon>
        <taxon>Nidulariaceae</taxon>
        <taxon>Crucibulum</taxon>
    </lineage>
</organism>
<dbReference type="AlphaFoldDB" id="A0A5C3MEA7"/>